<dbReference type="Gene3D" id="2.40.50.40">
    <property type="match status" value="1"/>
</dbReference>
<gene>
    <name evidence="9" type="ORF">WISP_72037</name>
</gene>
<keyword evidence="5" id="KW-1015">Disulfide bond</keyword>
<evidence type="ECO:0000256" key="3">
    <source>
        <dbReference type="ARBA" id="ARBA00022514"/>
    </source>
</evidence>
<keyword evidence="2 6" id="KW-0145">Chemotaxis</keyword>
<sequence>MTTPSAAWTGDKVTKAVAATSFDHGNFTPPLQGTNPVADGARGGGDGTSALSSTWKPRDGRCEERNHHWLLNVVELEEEEEEEEEEEQEQEQEKEGLQKAVTALGCGVAWHDVSRMVGVKCLDAGGKSLVLEQGRVEELQKFHHHPSAAMKVSVVAFTILIAAFCCHSSAAPLGSDPPTSCCFSYTSRQLPWSFVQDYYETNSQCSQPGVVFITKRGREVCANPEQEWVQQYMNDLELN</sequence>
<evidence type="ECO:0000259" key="8">
    <source>
        <dbReference type="SMART" id="SM00199"/>
    </source>
</evidence>
<dbReference type="Pfam" id="PF00048">
    <property type="entry name" value="IL8"/>
    <property type="match status" value="1"/>
</dbReference>
<dbReference type="SMART" id="SM00199">
    <property type="entry name" value="SCY"/>
    <property type="match status" value="1"/>
</dbReference>
<dbReference type="CDD" id="cd00272">
    <property type="entry name" value="Chemokine_CC"/>
    <property type="match status" value="1"/>
</dbReference>
<comment type="similarity">
    <text evidence="1 6">Belongs to the intercrine beta (chemokine CC) family.</text>
</comment>
<evidence type="ECO:0000256" key="5">
    <source>
        <dbReference type="ARBA" id="ARBA00023157"/>
    </source>
</evidence>
<dbReference type="EMBL" id="WHWB01033839">
    <property type="protein sequence ID" value="KAJ7416458.1"/>
    <property type="molecule type" value="Genomic_DNA"/>
</dbReference>
<evidence type="ECO:0000313" key="10">
    <source>
        <dbReference type="Proteomes" id="UP001145742"/>
    </source>
</evidence>
<dbReference type="PANTHER" id="PTHR12015">
    <property type="entry name" value="SMALL INDUCIBLE CYTOKINE A"/>
    <property type="match status" value="1"/>
</dbReference>
<feature type="compositionally biased region" description="Acidic residues" evidence="7">
    <location>
        <begin position="76"/>
        <end position="90"/>
    </location>
</feature>
<reference evidence="9" key="1">
    <citation type="submission" date="2019-10" db="EMBL/GenBank/DDBJ databases">
        <authorList>
            <person name="Soares A.E.R."/>
            <person name="Aleixo A."/>
            <person name="Schneider P."/>
            <person name="Miyaki C.Y."/>
            <person name="Schneider M.P."/>
            <person name="Mello C."/>
            <person name="Vasconcelos A.T.R."/>
        </authorList>
    </citation>
    <scope>NUCLEOTIDE SEQUENCE</scope>
    <source>
        <tissue evidence="9">Muscle</tissue>
    </source>
</reference>
<protein>
    <recommendedName>
        <fullName evidence="6">C-C motif chemokine</fullName>
    </recommendedName>
</protein>
<dbReference type="InterPro" id="IPR000827">
    <property type="entry name" value="Chemokine_CC_CS"/>
</dbReference>
<comment type="caution">
    <text evidence="9">The sequence shown here is derived from an EMBL/GenBank/DDBJ whole genome shotgun (WGS) entry which is preliminary data.</text>
</comment>
<name>A0ABQ9D7X3_9PASS</name>
<keyword evidence="10" id="KW-1185">Reference proteome</keyword>
<keyword evidence="6" id="KW-0964">Secreted</keyword>
<evidence type="ECO:0000256" key="4">
    <source>
        <dbReference type="ARBA" id="ARBA00022729"/>
    </source>
</evidence>
<accession>A0ABQ9D7X3</accession>
<evidence type="ECO:0000313" key="9">
    <source>
        <dbReference type="EMBL" id="KAJ7416458.1"/>
    </source>
</evidence>
<comment type="subcellular location">
    <subcellularLocation>
        <location evidence="6">Secreted</location>
    </subcellularLocation>
</comment>
<dbReference type="InterPro" id="IPR001811">
    <property type="entry name" value="Chemokine_IL8-like_dom"/>
</dbReference>
<organism evidence="9 10">
    <name type="scientific">Willisornis vidua</name>
    <name type="common">Xingu scale-backed antbird</name>
    <dbReference type="NCBI Taxonomy" id="1566151"/>
    <lineage>
        <taxon>Eukaryota</taxon>
        <taxon>Metazoa</taxon>
        <taxon>Chordata</taxon>
        <taxon>Craniata</taxon>
        <taxon>Vertebrata</taxon>
        <taxon>Euteleostomi</taxon>
        <taxon>Archelosauria</taxon>
        <taxon>Archosauria</taxon>
        <taxon>Dinosauria</taxon>
        <taxon>Saurischia</taxon>
        <taxon>Theropoda</taxon>
        <taxon>Coelurosauria</taxon>
        <taxon>Aves</taxon>
        <taxon>Neognathae</taxon>
        <taxon>Neoaves</taxon>
        <taxon>Telluraves</taxon>
        <taxon>Australaves</taxon>
        <taxon>Passeriformes</taxon>
        <taxon>Thamnophilidae</taxon>
        <taxon>Willisornis</taxon>
    </lineage>
</organism>
<keyword evidence="4" id="KW-0732">Signal</keyword>
<feature type="region of interest" description="Disordered" evidence="7">
    <location>
        <begin position="22"/>
        <end position="59"/>
    </location>
</feature>
<dbReference type="InterPro" id="IPR039809">
    <property type="entry name" value="Chemokine_b/g/d"/>
</dbReference>
<evidence type="ECO:0000256" key="2">
    <source>
        <dbReference type="ARBA" id="ARBA00022500"/>
    </source>
</evidence>
<proteinExistence type="inferred from homology"/>
<feature type="domain" description="Chemokine interleukin-8-like" evidence="8">
    <location>
        <begin position="178"/>
        <end position="236"/>
    </location>
</feature>
<feature type="region of interest" description="Disordered" evidence="7">
    <location>
        <begin position="76"/>
        <end position="96"/>
    </location>
</feature>
<evidence type="ECO:0000256" key="1">
    <source>
        <dbReference type="ARBA" id="ARBA00010868"/>
    </source>
</evidence>
<dbReference type="Proteomes" id="UP001145742">
    <property type="component" value="Unassembled WGS sequence"/>
</dbReference>
<dbReference type="InterPro" id="IPR036048">
    <property type="entry name" value="Interleukin_8-like_sf"/>
</dbReference>
<dbReference type="SUPFAM" id="SSF54117">
    <property type="entry name" value="Interleukin 8-like chemokines"/>
    <property type="match status" value="1"/>
</dbReference>
<evidence type="ECO:0000256" key="6">
    <source>
        <dbReference type="RuleBase" id="RU361150"/>
    </source>
</evidence>
<dbReference type="PANTHER" id="PTHR12015:SF103">
    <property type="entry name" value="C-C MOTIF CHEMOKINE 4-RELATED"/>
    <property type="match status" value="1"/>
</dbReference>
<keyword evidence="3 6" id="KW-0202">Cytokine</keyword>
<evidence type="ECO:0000256" key="7">
    <source>
        <dbReference type="SAM" id="MobiDB-lite"/>
    </source>
</evidence>
<dbReference type="PROSITE" id="PS00472">
    <property type="entry name" value="SMALL_CYTOKINES_CC"/>
    <property type="match status" value="1"/>
</dbReference>